<dbReference type="InParanoid" id="A0A6J2VCL7"/>
<keyword evidence="5" id="KW-1185">Reference proteome</keyword>
<evidence type="ECO:0000313" key="5">
    <source>
        <dbReference type="Proteomes" id="UP000504632"/>
    </source>
</evidence>
<protein>
    <submittedName>
        <fullName evidence="6">Protein Niban 1</fullName>
    </submittedName>
</protein>
<dbReference type="Proteomes" id="UP000504632">
    <property type="component" value="Chromosome 5"/>
</dbReference>
<dbReference type="PANTHER" id="PTHR14392:SF3">
    <property type="entry name" value="PROTEIN NIBAN 1"/>
    <property type="match status" value="1"/>
</dbReference>
<feature type="compositionally biased region" description="Low complexity" evidence="3">
    <location>
        <begin position="702"/>
        <end position="718"/>
    </location>
</feature>
<dbReference type="OrthoDB" id="8787163at2759"/>
<feature type="domain" description="Niban 1/2/3" evidence="4">
    <location>
        <begin position="335"/>
        <end position="498"/>
    </location>
</feature>
<dbReference type="InterPro" id="IPR026088">
    <property type="entry name" value="Niban-like"/>
</dbReference>
<dbReference type="AlphaFoldDB" id="A0A6J2VCL7"/>
<feature type="compositionally biased region" description="Basic and acidic residues" evidence="3">
    <location>
        <begin position="631"/>
        <end position="644"/>
    </location>
</feature>
<feature type="compositionally biased region" description="Polar residues" evidence="3">
    <location>
        <begin position="869"/>
        <end position="878"/>
    </location>
</feature>
<dbReference type="GeneID" id="115812239"/>
<dbReference type="CDD" id="cd23949">
    <property type="entry name" value="Niban-like"/>
    <property type="match status" value="1"/>
</dbReference>
<dbReference type="Pfam" id="PF26089">
    <property type="entry name" value="PH_Niban2"/>
    <property type="match status" value="1"/>
</dbReference>
<feature type="region of interest" description="Disordered" evidence="3">
    <location>
        <begin position="828"/>
        <end position="879"/>
    </location>
</feature>
<dbReference type="Pfam" id="PF26086">
    <property type="entry name" value="Niban2"/>
    <property type="match status" value="1"/>
</dbReference>
<dbReference type="FunCoup" id="A0A6J2VCL7">
    <property type="interactions" value="396"/>
</dbReference>
<name>A0A6J2VCL7_CHACN</name>
<feature type="region of interest" description="Disordered" evidence="3">
    <location>
        <begin position="914"/>
        <end position="951"/>
    </location>
</feature>
<feature type="compositionally biased region" description="Low complexity" evidence="3">
    <location>
        <begin position="662"/>
        <end position="676"/>
    </location>
</feature>
<accession>A0A6J2VCL7</accession>
<feature type="region of interest" description="Disordered" evidence="3">
    <location>
        <begin position="572"/>
        <end position="736"/>
    </location>
</feature>
<feature type="coiled-coil region" evidence="2">
    <location>
        <begin position="281"/>
        <end position="308"/>
    </location>
</feature>
<keyword evidence="2" id="KW-0175">Coiled coil</keyword>
<dbReference type="RefSeq" id="XP_030630585.1">
    <property type="nucleotide sequence ID" value="XM_030774725.1"/>
</dbReference>
<dbReference type="CTD" id="561414"/>
<feature type="coiled-coil region" evidence="2">
    <location>
        <begin position="398"/>
        <end position="425"/>
    </location>
</feature>
<evidence type="ECO:0000256" key="3">
    <source>
        <dbReference type="SAM" id="MobiDB-lite"/>
    </source>
</evidence>
<feature type="compositionally biased region" description="Acidic residues" evidence="3">
    <location>
        <begin position="938"/>
        <end position="948"/>
    </location>
</feature>
<evidence type="ECO:0000256" key="1">
    <source>
        <dbReference type="ARBA" id="ARBA00010251"/>
    </source>
</evidence>
<dbReference type="InterPro" id="IPR059060">
    <property type="entry name" value="Niban_1/2/3_dom"/>
</dbReference>
<feature type="compositionally biased region" description="Low complexity" evidence="3">
    <location>
        <begin position="576"/>
        <end position="598"/>
    </location>
</feature>
<proteinExistence type="inferred from homology"/>
<evidence type="ECO:0000313" key="6">
    <source>
        <dbReference type="RefSeq" id="XP_030630585.1"/>
    </source>
</evidence>
<reference evidence="6" key="1">
    <citation type="submission" date="2025-08" db="UniProtKB">
        <authorList>
            <consortium name="RefSeq"/>
        </authorList>
    </citation>
    <scope>IDENTIFICATION</scope>
</reference>
<evidence type="ECO:0000256" key="2">
    <source>
        <dbReference type="SAM" id="Coils"/>
    </source>
</evidence>
<gene>
    <name evidence="6" type="primary">niban1b</name>
</gene>
<evidence type="ECO:0000259" key="4">
    <source>
        <dbReference type="Pfam" id="PF26086"/>
    </source>
</evidence>
<dbReference type="PANTHER" id="PTHR14392">
    <property type="entry name" value="NIBAN FAMILY MEMBER"/>
    <property type="match status" value="1"/>
</dbReference>
<comment type="similarity">
    <text evidence="1">Belongs to the Niban family.</text>
</comment>
<organism evidence="5 6">
    <name type="scientific">Chanos chanos</name>
    <name type="common">Milkfish</name>
    <name type="synonym">Mugil chanos</name>
    <dbReference type="NCBI Taxonomy" id="29144"/>
    <lineage>
        <taxon>Eukaryota</taxon>
        <taxon>Metazoa</taxon>
        <taxon>Chordata</taxon>
        <taxon>Craniata</taxon>
        <taxon>Vertebrata</taxon>
        <taxon>Euteleostomi</taxon>
        <taxon>Actinopterygii</taxon>
        <taxon>Neopterygii</taxon>
        <taxon>Teleostei</taxon>
        <taxon>Ostariophysi</taxon>
        <taxon>Gonorynchiformes</taxon>
        <taxon>Chanidae</taxon>
        <taxon>Chanos</taxon>
    </lineage>
</organism>
<sequence>MGSSSSLLDESKSNYIRGRTEAELKNFSPHYRRQYCVAFFSQLQDEVEQHRAGQTQLLKQRGPPEGNEVLYKDTVLHYDDSRKWKERLVLIRADYSMELHDSQETFAKGVPPRHKILPTGGTVLTSEEKYMAIVDKAFPDLNSGKEDSSGSMVAKPGPFPVYLRLPYRRDSYFCFHQEEQQSRFIAVLSDCIRHQNHDSLKGMSCEVQAFLKAIHFYRQEKGHYESWDMLIGSDAQVLANQVMEELIPSLQTELLPKLKGKKAERKRVWFATVEATYALVQEQLSEGLQALKEECREAAKKQEALIRSDMDQIINSRTFLETKLQSLVSEPAMKFSSESVAPYLASILEELMGPVSSGFQAVRLQLEGDLTRLCKDFPEGGGLDELKKALEKVRCAPLVSCYQHVEVLKEQLQELRNRFKFYNTTLLVQSTQNHMQQLMDNAVHTFELLLQSSLKDKPDKLASVMEKAKLRVLKQYDYDSSTVRKKIFQESLMDITLPAIRRNLAPTCKTELQKFEQYIFADYTNFIQVENVYEDILTDILNNEVNKVVKEAASLKKHNLFVDSTDLQCISQSSLSDSRTPPRSAPASPAKVPSAAVTQKEETPKSPLVRNGNLESQDKKDRGLSAVEEGTESHASEPPNDAKESQTVTLSDPVDIPAIIIEVPSTTSVPTCTTDTSKTKSESPLPETDIVSATPDAPTICPPASSSQPEISSSIANSAPLPTPDISSPEASEEPVTNTLVNLSLSTTPLITVPNDSDPPVEQQQITDRAVYLNPPAGLTAGTPVPTADLLPEGEEMEMSGTQVSGSLPEDEKDTVVAQAEVCNVEIATGDSPSDVKDDSAVQSDLTPEPRDDITIPTDQQTKEADSASPVQISSCDSTHLAEDVSEVVLAGAEKTGMDLDANNVASITYSPAGDSVPPASEPMLECTASPARGCPSDDSDQDNDEPLDSVKTIRDLVVEIIEVEDIVTPCPDSGL</sequence>